<organism evidence="1 2">
    <name type="scientific">Macrosiphum euphorbiae</name>
    <name type="common">potato aphid</name>
    <dbReference type="NCBI Taxonomy" id="13131"/>
    <lineage>
        <taxon>Eukaryota</taxon>
        <taxon>Metazoa</taxon>
        <taxon>Ecdysozoa</taxon>
        <taxon>Arthropoda</taxon>
        <taxon>Hexapoda</taxon>
        <taxon>Insecta</taxon>
        <taxon>Pterygota</taxon>
        <taxon>Neoptera</taxon>
        <taxon>Paraneoptera</taxon>
        <taxon>Hemiptera</taxon>
        <taxon>Sternorrhyncha</taxon>
        <taxon>Aphidomorpha</taxon>
        <taxon>Aphidoidea</taxon>
        <taxon>Aphididae</taxon>
        <taxon>Macrosiphini</taxon>
        <taxon>Macrosiphum</taxon>
    </lineage>
</organism>
<reference evidence="1 2" key="1">
    <citation type="submission" date="2023-01" db="EMBL/GenBank/DDBJ databases">
        <authorList>
            <person name="Whitehead M."/>
        </authorList>
    </citation>
    <scope>NUCLEOTIDE SEQUENCE [LARGE SCALE GENOMIC DNA]</scope>
</reference>
<dbReference type="Proteomes" id="UP001160148">
    <property type="component" value="Unassembled WGS sequence"/>
</dbReference>
<evidence type="ECO:0000313" key="2">
    <source>
        <dbReference type="Proteomes" id="UP001160148"/>
    </source>
</evidence>
<evidence type="ECO:0000313" key="1">
    <source>
        <dbReference type="EMBL" id="CAI6374895.1"/>
    </source>
</evidence>
<protein>
    <submittedName>
        <fullName evidence="1">Uncharacterized protein</fullName>
    </submittedName>
</protein>
<gene>
    <name evidence="1" type="ORF">MEUPH1_LOCUS28471</name>
</gene>
<sequence length="159" mass="18237">MEITKRHYLKSGKYESSRVIIKNYHFQTSGDVAYYVTNLDDYTIISNFDITNFIKDDIVIIQNKGLKKQVIGPKTEQSTSPLFPQLKISRKKHDTSTQISQAHLCKATEALKRSGIKCIPKSIHVLLEKHWIHAVHIQTFSRALITRAQLRARVDGGQF</sequence>
<accession>A0AAV0Y252</accession>
<keyword evidence="2" id="KW-1185">Reference proteome</keyword>
<dbReference type="EMBL" id="CARXXK010001250">
    <property type="protein sequence ID" value="CAI6374895.1"/>
    <property type="molecule type" value="Genomic_DNA"/>
</dbReference>
<comment type="caution">
    <text evidence="1">The sequence shown here is derived from an EMBL/GenBank/DDBJ whole genome shotgun (WGS) entry which is preliminary data.</text>
</comment>
<name>A0AAV0Y252_9HEMI</name>
<dbReference type="AlphaFoldDB" id="A0AAV0Y252"/>
<proteinExistence type="predicted"/>